<dbReference type="Proteomes" id="UP000836387">
    <property type="component" value="Unassembled WGS sequence"/>
</dbReference>
<sequence>MERASGVNAGAVVSMEEPQLPGVLPDLAGLGELTLARGNFNVVTEPDGSSRMRARMDGAGSELGKFGGRVIFRAEEECEKKRGDAGSSGCEVPVEDMPRVDLGMSLILGGDAPVRGFFTGDGSMVLSVKAGLDETRFTLLWSPLNTLDWMRGIQSWVFGTFGLKDSLLRQS</sequence>
<evidence type="ECO:0000313" key="2">
    <source>
        <dbReference type="Proteomes" id="UP000836387"/>
    </source>
</evidence>
<evidence type="ECO:0000313" key="1">
    <source>
        <dbReference type="EMBL" id="CAG9950007.1"/>
    </source>
</evidence>
<keyword evidence="2" id="KW-1185">Reference proteome</keyword>
<proteinExistence type="predicted"/>
<name>A0ACA9UAD2_BIOOC</name>
<reference evidence="1" key="2">
    <citation type="submission" date="2021-10" db="EMBL/GenBank/DDBJ databases">
        <authorList>
            <person name="Piombo E."/>
        </authorList>
    </citation>
    <scope>NUCLEOTIDE SEQUENCE</scope>
</reference>
<dbReference type="EMBL" id="CADEHS020000124">
    <property type="protein sequence ID" value="CAG9950007.1"/>
    <property type="molecule type" value="Genomic_DNA"/>
</dbReference>
<accession>A0ACA9UAD2</accession>
<comment type="caution">
    <text evidence="1">The sequence shown here is derived from an EMBL/GenBank/DDBJ whole genome shotgun (WGS) entry which is preliminary data.</text>
</comment>
<gene>
    <name evidence="1" type="ORF">CRV2_00021680</name>
</gene>
<reference evidence="1" key="1">
    <citation type="submission" date="2020-04" db="EMBL/GenBank/DDBJ databases">
        <authorList>
            <person name="Broberg M."/>
        </authorList>
    </citation>
    <scope>NUCLEOTIDE SEQUENCE</scope>
</reference>
<organism evidence="1 2">
    <name type="scientific">Clonostachys rosea f. rosea IK726</name>
    <dbReference type="NCBI Taxonomy" id="1349383"/>
    <lineage>
        <taxon>Eukaryota</taxon>
        <taxon>Fungi</taxon>
        <taxon>Dikarya</taxon>
        <taxon>Ascomycota</taxon>
        <taxon>Pezizomycotina</taxon>
        <taxon>Sordariomycetes</taxon>
        <taxon>Hypocreomycetidae</taxon>
        <taxon>Hypocreales</taxon>
        <taxon>Bionectriaceae</taxon>
        <taxon>Clonostachys</taxon>
    </lineage>
</organism>
<protein>
    <submittedName>
        <fullName evidence="1">Uncharacterized protein</fullName>
    </submittedName>
</protein>